<dbReference type="Proteomes" id="UP000184476">
    <property type="component" value="Unassembled WGS sequence"/>
</dbReference>
<keyword evidence="2" id="KW-1185">Reference proteome</keyword>
<dbReference type="EMBL" id="FQVL01000002">
    <property type="protein sequence ID" value="SHE62896.1"/>
    <property type="molecule type" value="Genomic_DNA"/>
</dbReference>
<sequence>MSQSAFIQLVDGAKKIELDLKELEALLLQYQEMTANTGKQLGWDYQQAAFPYEVQQKTEPSPYLFLKGKEPHLYQGILMGVSKKENGVCQVQITLSERSTQGDQAKGNELSRYLAKELGGKLHLFNKRIMYFNKRK</sequence>
<evidence type="ECO:0000313" key="2">
    <source>
        <dbReference type="Proteomes" id="UP000184476"/>
    </source>
</evidence>
<dbReference type="STRING" id="112248.SAMN05444392_102127"/>
<dbReference type="Gene3D" id="3.30.310.120">
    <property type="entry name" value="Rbstp2229 like protein"/>
    <property type="match status" value="1"/>
</dbReference>
<dbReference type="InterPro" id="IPR036294">
    <property type="entry name" value="Rbstp2229-like_sf"/>
</dbReference>
<proteinExistence type="predicted"/>
<dbReference type="AlphaFoldDB" id="A0A1M4V1N6"/>
<protein>
    <recommendedName>
        <fullName evidence="3">DUF1885 family protein</fullName>
    </recommendedName>
</protein>
<dbReference type="OrthoDB" id="2966171at2"/>
<gene>
    <name evidence="1" type="ORF">SAMN05444392_102127</name>
</gene>
<reference evidence="1 2" key="1">
    <citation type="submission" date="2016-11" db="EMBL/GenBank/DDBJ databases">
        <authorList>
            <person name="Jaros S."/>
            <person name="Januszkiewicz K."/>
            <person name="Wedrychowicz H."/>
        </authorList>
    </citation>
    <scope>NUCLEOTIDE SEQUENCE [LARGE SCALE GENOMIC DNA]</scope>
    <source>
        <strain evidence="1 2">DSM 44666</strain>
    </source>
</reference>
<accession>A0A1M4V1N6</accession>
<dbReference type="Gene3D" id="1.20.5.850">
    <property type="entry name" value="Rbstp2229 protein"/>
    <property type="match status" value="1"/>
</dbReference>
<evidence type="ECO:0008006" key="3">
    <source>
        <dbReference type="Google" id="ProtNLM"/>
    </source>
</evidence>
<evidence type="ECO:0000313" key="1">
    <source>
        <dbReference type="EMBL" id="SHE62896.1"/>
    </source>
</evidence>
<dbReference type="RefSeq" id="WP_073153271.1">
    <property type="nucleotide sequence ID" value="NZ_FQVL01000002.1"/>
</dbReference>
<dbReference type="Pfam" id="PF08968">
    <property type="entry name" value="DUF1885"/>
    <property type="match status" value="1"/>
</dbReference>
<organism evidence="1 2">
    <name type="scientific">Seinonella peptonophila</name>
    <dbReference type="NCBI Taxonomy" id="112248"/>
    <lineage>
        <taxon>Bacteria</taxon>
        <taxon>Bacillati</taxon>
        <taxon>Bacillota</taxon>
        <taxon>Bacilli</taxon>
        <taxon>Bacillales</taxon>
        <taxon>Thermoactinomycetaceae</taxon>
        <taxon>Seinonella</taxon>
    </lineage>
</organism>
<dbReference type="InterPro" id="IPR015062">
    <property type="entry name" value="DUF1885"/>
</dbReference>
<dbReference type="SUPFAM" id="SSF111171">
    <property type="entry name" value="Rbstp2229 protein"/>
    <property type="match status" value="1"/>
</dbReference>
<name>A0A1M4V1N6_9BACL</name>